<accession>A0A7W9JG17</accession>
<gene>
    <name evidence="1" type="ORF">HDA39_007572</name>
</gene>
<dbReference type="EMBL" id="JACHMY010000001">
    <property type="protein sequence ID" value="MBB5840838.1"/>
    <property type="molecule type" value="Genomic_DNA"/>
</dbReference>
<dbReference type="RefSeq" id="WP_184803479.1">
    <property type="nucleotide sequence ID" value="NZ_JACHMY010000001.1"/>
</dbReference>
<dbReference type="Proteomes" id="UP000549971">
    <property type="component" value="Unassembled WGS sequence"/>
</dbReference>
<name>A0A7W9JG17_9ACTN</name>
<sequence>MSQVQQLQMQLHQIANEAKQAAGGLAGFKQRFAQSSTQVEALIAGTTTGVDRDIAQILDTAGKAVDQAVESLHIASNGCASYANQL</sequence>
<comment type="caution">
    <text evidence="1">The sequence shown here is derived from an EMBL/GenBank/DDBJ whole genome shotgun (WGS) entry which is preliminary data.</text>
</comment>
<evidence type="ECO:0000313" key="2">
    <source>
        <dbReference type="Proteomes" id="UP000549971"/>
    </source>
</evidence>
<keyword evidence="2" id="KW-1185">Reference proteome</keyword>
<keyword evidence="1" id="KW-0282">Flagellum</keyword>
<dbReference type="AlphaFoldDB" id="A0A7W9JG17"/>
<keyword evidence="1" id="KW-0969">Cilium</keyword>
<reference evidence="1 2" key="1">
    <citation type="submission" date="2020-08" db="EMBL/GenBank/DDBJ databases">
        <title>Sequencing the genomes of 1000 actinobacteria strains.</title>
        <authorList>
            <person name="Klenk H.-P."/>
        </authorList>
    </citation>
    <scope>NUCLEOTIDE SEQUENCE [LARGE SCALE GENOMIC DNA]</scope>
    <source>
        <strain evidence="1 2">DSM 28967</strain>
    </source>
</reference>
<protein>
    <submittedName>
        <fullName evidence="1">Flagellar biosynthesis chaperone FliJ</fullName>
    </submittedName>
</protein>
<organism evidence="1 2">
    <name type="scientific">Kribbella italica</name>
    <dbReference type="NCBI Taxonomy" id="1540520"/>
    <lineage>
        <taxon>Bacteria</taxon>
        <taxon>Bacillati</taxon>
        <taxon>Actinomycetota</taxon>
        <taxon>Actinomycetes</taxon>
        <taxon>Propionibacteriales</taxon>
        <taxon>Kribbellaceae</taxon>
        <taxon>Kribbella</taxon>
    </lineage>
</organism>
<evidence type="ECO:0000313" key="1">
    <source>
        <dbReference type="EMBL" id="MBB5840838.1"/>
    </source>
</evidence>
<proteinExistence type="predicted"/>
<keyword evidence="1" id="KW-0966">Cell projection</keyword>